<evidence type="ECO:0000313" key="1">
    <source>
        <dbReference type="EnsemblMetazoa" id="Aqu2.1.01647_001"/>
    </source>
</evidence>
<dbReference type="InParanoid" id="A0A1X7SHS1"/>
<organism evidence="1">
    <name type="scientific">Amphimedon queenslandica</name>
    <name type="common">Sponge</name>
    <dbReference type="NCBI Taxonomy" id="400682"/>
    <lineage>
        <taxon>Eukaryota</taxon>
        <taxon>Metazoa</taxon>
        <taxon>Porifera</taxon>
        <taxon>Demospongiae</taxon>
        <taxon>Heteroscleromorpha</taxon>
        <taxon>Haplosclerida</taxon>
        <taxon>Niphatidae</taxon>
        <taxon>Amphimedon</taxon>
    </lineage>
</organism>
<reference evidence="1" key="1">
    <citation type="submission" date="2017-05" db="UniProtKB">
        <authorList>
            <consortium name="EnsemblMetazoa"/>
        </authorList>
    </citation>
    <scope>IDENTIFICATION</scope>
</reference>
<protein>
    <submittedName>
        <fullName evidence="1">Uncharacterized protein</fullName>
    </submittedName>
</protein>
<dbReference type="AlphaFoldDB" id="A0A1X7SHS1"/>
<sequence>FKSNIKRLNGEVYLFKSKEIWAVILQSTFGMSDVSQLSFVCSLHSTRLIEHSIDHSLAPPLRYLRRKGLETLTVKMCAKKSTWLALHHVTEETRSVKTAERDTLQLKEDKDKASWTSLADLRAAALYRAL</sequence>
<dbReference type="EnsemblMetazoa" id="Aqu2.1.01647_001">
    <property type="protein sequence ID" value="Aqu2.1.01647_001"/>
    <property type="gene ID" value="Aqu2.1.01647"/>
</dbReference>
<accession>A0A1X7SHS1</accession>
<name>A0A1X7SHS1_AMPQE</name>
<proteinExistence type="predicted"/>